<feature type="region of interest" description="Disordered" evidence="5">
    <location>
        <begin position="111"/>
        <end position="187"/>
    </location>
</feature>
<dbReference type="GO" id="GO:0045892">
    <property type="term" value="P:negative regulation of DNA-templated transcription"/>
    <property type="evidence" value="ECO:0007669"/>
    <property type="project" value="TreeGrafter"/>
</dbReference>
<keyword evidence="3 4" id="KW-0539">Nucleus</keyword>
<feature type="compositionally biased region" description="Polar residues" evidence="5">
    <location>
        <begin position="173"/>
        <end position="183"/>
    </location>
</feature>
<dbReference type="GO" id="GO:0009867">
    <property type="term" value="P:jasmonic acid mediated signaling pathway"/>
    <property type="evidence" value="ECO:0007669"/>
    <property type="project" value="TreeGrafter"/>
</dbReference>
<reference evidence="7 8" key="1">
    <citation type="submission" date="2018-04" db="EMBL/GenBank/DDBJ databases">
        <authorList>
            <person name="Vogel A."/>
        </authorList>
    </citation>
    <scope>NUCLEOTIDE SEQUENCE [LARGE SCALE GENOMIC DNA]</scope>
</reference>
<dbReference type="GO" id="GO:0005634">
    <property type="term" value="C:nucleus"/>
    <property type="evidence" value="ECO:0007669"/>
    <property type="project" value="UniProtKB-SubCell"/>
</dbReference>
<dbReference type="InterPro" id="IPR032308">
    <property type="entry name" value="TDBD"/>
</dbReference>
<comment type="function">
    <text evidence="4">Acts as a negative regulator of abscisic acid (ABA) response.</text>
</comment>
<dbReference type="OrthoDB" id="1936656at2759"/>
<feature type="region of interest" description="Disordered" evidence="5">
    <location>
        <begin position="255"/>
        <end position="343"/>
    </location>
</feature>
<organism evidence="7 8">
    <name type="scientific">Cuscuta campestris</name>
    <dbReference type="NCBI Taxonomy" id="132261"/>
    <lineage>
        <taxon>Eukaryota</taxon>
        <taxon>Viridiplantae</taxon>
        <taxon>Streptophyta</taxon>
        <taxon>Embryophyta</taxon>
        <taxon>Tracheophyta</taxon>
        <taxon>Spermatophyta</taxon>
        <taxon>Magnoliopsida</taxon>
        <taxon>eudicotyledons</taxon>
        <taxon>Gunneridae</taxon>
        <taxon>Pentapetalae</taxon>
        <taxon>asterids</taxon>
        <taxon>lamiids</taxon>
        <taxon>Solanales</taxon>
        <taxon>Convolvulaceae</taxon>
        <taxon>Cuscuteae</taxon>
        <taxon>Cuscuta</taxon>
        <taxon>Cuscuta subgen. Grammica</taxon>
        <taxon>Cuscuta sect. Cleistogrammica</taxon>
    </lineage>
</organism>
<dbReference type="PANTHER" id="PTHR31413:SF12">
    <property type="entry name" value="AFP HOMOLOG 2"/>
    <property type="match status" value="1"/>
</dbReference>
<evidence type="ECO:0000256" key="1">
    <source>
        <dbReference type="ARBA" id="ARBA00004123"/>
    </source>
</evidence>
<dbReference type="Pfam" id="PF16135">
    <property type="entry name" value="TDBD"/>
    <property type="match status" value="1"/>
</dbReference>
<dbReference type="PANTHER" id="PTHR31413">
    <property type="entry name" value="AFP HOMOLOG 2"/>
    <property type="match status" value="1"/>
</dbReference>
<feature type="compositionally biased region" description="Polar residues" evidence="5">
    <location>
        <begin position="258"/>
        <end position="271"/>
    </location>
</feature>
<comment type="similarity">
    <text evidence="2 4">Belongs to the Ninja family.</text>
</comment>
<evidence type="ECO:0000256" key="3">
    <source>
        <dbReference type="ARBA" id="ARBA00023242"/>
    </source>
</evidence>
<dbReference type="Proteomes" id="UP000595140">
    <property type="component" value="Unassembled WGS sequence"/>
</dbReference>
<feature type="compositionally biased region" description="Basic and acidic residues" evidence="5">
    <location>
        <begin position="116"/>
        <end position="134"/>
    </location>
</feature>
<dbReference type="EMBL" id="OOIL02000495">
    <property type="protein sequence ID" value="VFQ65837.1"/>
    <property type="molecule type" value="Genomic_DNA"/>
</dbReference>
<evidence type="ECO:0000313" key="7">
    <source>
        <dbReference type="EMBL" id="VFQ65837.1"/>
    </source>
</evidence>
<feature type="region of interest" description="Disordered" evidence="5">
    <location>
        <begin position="1"/>
        <end position="52"/>
    </location>
</feature>
<gene>
    <name evidence="7" type="ORF">CCAM_LOCUS7613</name>
</gene>
<name>A0A484KRR2_9ASTE</name>
<evidence type="ECO:0000256" key="5">
    <source>
        <dbReference type="SAM" id="MobiDB-lite"/>
    </source>
</evidence>
<feature type="compositionally biased region" description="Polar residues" evidence="5">
    <location>
        <begin position="279"/>
        <end position="296"/>
    </location>
</feature>
<comment type="subcellular location">
    <subcellularLocation>
        <location evidence="1 4">Nucleus</location>
    </subcellularLocation>
</comment>
<sequence length="469" mass="49819">MEDENGLNLSLGLPCGRGTASQKDKTGSSSNVRTEEGDRNSNSISDFKNFFDGGTKKVDSVTGLHKTDLAKNEGNFFSGLSSPTGHSDTTKRLNNGGFWAASSSRSIEVGGGRITDASDGHKRKCDIDSHDKTMASHISINTDDDSTGDNEDVADSEAESNGQNEVNNKDVNESTGLQGQKRNMSYGPPFSQPVNIANMPYSLPLKDSSNPSGTVGVPSYPGVHPFVPANMPLMFGHVQLSSLDKGNVCAPASHLHRQQIQPPNARGSLNTDMHGDSMKITQATSTPVVVHSSSGNGKHHTAEEGSSENARGNNNNLSFSGAKDPSSELPKATSTANGLPRDFPGIRPGLAADVKFGGCGSYPNLPWVSTTGLGPNGKTISGVTYRYSPTQIKIVCACHGSHMSPEEFVRHAGEERPTTTQEAVGGGMGVVSSFQTATLPPPKLNEYDCRRQKTGAFRFEKWLVVCNDF</sequence>
<evidence type="ECO:0000256" key="4">
    <source>
        <dbReference type="RuleBase" id="RU369029"/>
    </source>
</evidence>
<evidence type="ECO:0000256" key="2">
    <source>
        <dbReference type="ARBA" id="ARBA00006081"/>
    </source>
</evidence>
<dbReference type="InterPro" id="IPR031307">
    <property type="entry name" value="Ninja_fam"/>
</dbReference>
<protein>
    <recommendedName>
        <fullName evidence="4">Ninja-family protein</fullName>
    </recommendedName>
    <alternativeName>
        <fullName evidence="4">ABI-binding protein</fullName>
    </alternativeName>
</protein>
<feature type="domain" description="Tify" evidence="6">
    <location>
        <begin position="392"/>
        <end position="416"/>
    </location>
</feature>
<accession>A0A484KRR2</accession>
<evidence type="ECO:0000259" key="6">
    <source>
        <dbReference type="Pfam" id="PF16135"/>
    </source>
</evidence>
<feature type="compositionally biased region" description="Acidic residues" evidence="5">
    <location>
        <begin position="142"/>
        <end position="158"/>
    </location>
</feature>
<evidence type="ECO:0000313" key="8">
    <source>
        <dbReference type="Proteomes" id="UP000595140"/>
    </source>
</evidence>
<feature type="compositionally biased region" description="Polar residues" evidence="5">
    <location>
        <begin position="307"/>
        <end position="319"/>
    </location>
</feature>
<proteinExistence type="inferred from homology"/>
<dbReference type="AlphaFoldDB" id="A0A484KRR2"/>
<keyword evidence="8" id="KW-1185">Reference proteome</keyword>